<feature type="domain" description="PDZ" evidence="5">
    <location>
        <begin position="356"/>
        <end position="454"/>
    </location>
</feature>
<dbReference type="InterPro" id="IPR001478">
    <property type="entry name" value="PDZ"/>
</dbReference>
<dbReference type="InterPro" id="IPR036034">
    <property type="entry name" value="PDZ_sf"/>
</dbReference>
<comment type="similarity">
    <text evidence="1">Belongs to the peptidase S1C family.</text>
</comment>
<evidence type="ECO:0000313" key="6">
    <source>
        <dbReference type="EMBL" id="CAD8666457.1"/>
    </source>
</evidence>
<evidence type="ECO:0000256" key="2">
    <source>
        <dbReference type="ARBA" id="ARBA00022670"/>
    </source>
</evidence>
<dbReference type="PANTHER" id="PTHR43343">
    <property type="entry name" value="PEPTIDASE S12"/>
    <property type="match status" value="1"/>
</dbReference>
<dbReference type="InterPro" id="IPR051201">
    <property type="entry name" value="Chloro_Bact_Ser_Proteases"/>
</dbReference>
<keyword evidence="4" id="KW-0720">Serine protease</keyword>
<dbReference type="EMBL" id="HBFB01003728">
    <property type="protein sequence ID" value="CAD8666457.1"/>
    <property type="molecule type" value="Transcribed_RNA"/>
</dbReference>
<dbReference type="SUPFAM" id="SSF50494">
    <property type="entry name" value="Trypsin-like serine proteases"/>
    <property type="match status" value="1"/>
</dbReference>
<dbReference type="GO" id="GO:0004252">
    <property type="term" value="F:serine-type endopeptidase activity"/>
    <property type="evidence" value="ECO:0007669"/>
    <property type="project" value="InterPro"/>
</dbReference>
<dbReference type="PANTHER" id="PTHR43343:SF2">
    <property type="entry name" value="PDZ DOMAIN-CONTAINING PROTEIN"/>
    <property type="match status" value="1"/>
</dbReference>
<dbReference type="PROSITE" id="PS50106">
    <property type="entry name" value="PDZ"/>
    <property type="match status" value="1"/>
</dbReference>
<dbReference type="PRINTS" id="PR00834">
    <property type="entry name" value="PROTEASES2C"/>
</dbReference>
<evidence type="ECO:0000256" key="4">
    <source>
        <dbReference type="ARBA" id="ARBA00022825"/>
    </source>
</evidence>
<keyword evidence="3" id="KW-0378">Hydrolase</keyword>
<dbReference type="Pfam" id="PF13365">
    <property type="entry name" value="Trypsin_2"/>
    <property type="match status" value="1"/>
</dbReference>
<proteinExistence type="inferred from homology"/>
<name>A0A7S0WGR1_9CHLO</name>
<dbReference type="Gene3D" id="2.30.42.10">
    <property type="match status" value="1"/>
</dbReference>
<dbReference type="GO" id="GO:0006508">
    <property type="term" value="P:proteolysis"/>
    <property type="evidence" value="ECO:0007669"/>
    <property type="project" value="UniProtKB-KW"/>
</dbReference>
<accession>A0A7S0WGR1</accession>
<dbReference type="InterPro" id="IPR043504">
    <property type="entry name" value="Peptidase_S1_PA_chymotrypsin"/>
</dbReference>
<evidence type="ECO:0000256" key="1">
    <source>
        <dbReference type="ARBA" id="ARBA00010541"/>
    </source>
</evidence>
<keyword evidence="2" id="KW-0645">Protease</keyword>
<dbReference type="Gene3D" id="2.40.10.10">
    <property type="entry name" value="Trypsin-like serine proteases"/>
    <property type="match status" value="2"/>
</dbReference>
<reference evidence="6" key="1">
    <citation type="submission" date="2021-01" db="EMBL/GenBank/DDBJ databases">
        <authorList>
            <person name="Corre E."/>
            <person name="Pelletier E."/>
            <person name="Niang G."/>
            <person name="Scheremetjew M."/>
            <person name="Finn R."/>
            <person name="Kale V."/>
            <person name="Holt S."/>
            <person name="Cochrane G."/>
            <person name="Meng A."/>
            <person name="Brown T."/>
            <person name="Cohen L."/>
        </authorList>
    </citation>
    <scope>NUCLEOTIDE SEQUENCE</scope>
    <source>
        <strain evidence="6">SAG 11-49</strain>
    </source>
</reference>
<gene>
    <name evidence="6" type="ORF">CLEI1391_LOCUS1962</name>
</gene>
<sequence length="474" mass="49831">MLLRGHQLLRSRPCQLSQAATPSVLAFRVNRAAIVRAQRRQDPSSPDPAPLVAAQQARHLTSWQPETEQPWWQAVLQSMGKLTVGAALGLALVMTSPTAYAEVAAPTREAPVNVMKAPPQLEFKAPGLSDEELRNIRIFQANTPSVVNVINVREVRASGWSLDTERIPAGVGSGFIWDGQGHVVTNFHVIRGASEVRVTLLDQSTYTARVVGADPDRDVAVLKLDLPQARLAELKPVALGSSDDLLVGQRVFAIGNPFGLDHTLTQGIISGLGRELSTGLSSIKNVIQTDAAINPGNSGGVLLDSNGRVIGINTAIADPTGKGSSSGVGFAIPISDVKGLVSQILATGRVSRPALGITISPVPQQVPRSYGLGATGSNGVTRPEGVLVVSVRPGGPADAAGVTGVRRELFGAVRLGDIIVALDGRPVKGQRELFAGLDARKVGDHVELGLVAENGSRRTVRVVLADRERLAGSE</sequence>
<evidence type="ECO:0000256" key="3">
    <source>
        <dbReference type="ARBA" id="ARBA00022801"/>
    </source>
</evidence>
<dbReference type="SMART" id="SM00228">
    <property type="entry name" value="PDZ"/>
    <property type="match status" value="1"/>
</dbReference>
<dbReference type="InterPro" id="IPR009003">
    <property type="entry name" value="Peptidase_S1_PA"/>
</dbReference>
<protein>
    <recommendedName>
        <fullName evidence="5">PDZ domain-containing protein</fullName>
    </recommendedName>
</protein>
<dbReference type="SUPFAM" id="SSF50156">
    <property type="entry name" value="PDZ domain-like"/>
    <property type="match status" value="1"/>
</dbReference>
<organism evidence="6">
    <name type="scientific">Chlamydomonas leiostraca</name>
    <dbReference type="NCBI Taxonomy" id="1034604"/>
    <lineage>
        <taxon>Eukaryota</taxon>
        <taxon>Viridiplantae</taxon>
        <taxon>Chlorophyta</taxon>
        <taxon>core chlorophytes</taxon>
        <taxon>Chlorophyceae</taxon>
        <taxon>CS clade</taxon>
        <taxon>Chlamydomonadales</taxon>
        <taxon>Chlamydomonadaceae</taxon>
        <taxon>Chlamydomonas</taxon>
    </lineage>
</organism>
<dbReference type="Pfam" id="PF13180">
    <property type="entry name" value="PDZ_2"/>
    <property type="match status" value="1"/>
</dbReference>
<dbReference type="InterPro" id="IPR001940">
    <property type="entry name" value="Peptidase_S1C"/>
</dbReference>
<dbReference type="FunFam" id="2.40.10.10:FF:000001">
    <property type="entry name" value="Periplasmic serine protease DegS"/>
    <property type="match status" value="1"/>
</dbReference>
<evidence type="ECO:0000259" key="5">
    <source>
        <dbReference type="PROSITE" id="PS50106"/>
    </source>
</evidence>
<dbReference type="AlphaFoldDB" id="A0A7S0WGR1"/>